<evidence type="ECO:0000256" key="6">
    <source>
        <dbReference type="ARBA" id="ARBA00022723"/>
    </source>
</evidence>
<keyword evidence="15" id="KW-1185">Reference proteome</keyword>
<comment type="caution">
    <text evidence="14">The sequence shown here is derived from an EMBL/GenBank/DDBJ whole genome shotgun (WGS) entry which is preliminary data.</text>
</comment>
<gene>
    <name evidence="14" type="ORF">GH714_005676</name>
</gene>
<dbReference type="Gene3D" id="1.10.630.10">
    <property type="entry name" value="Cytochrome P450"/>
    <property type="match status" value="1"/>
</dbReference>
<evidence type="ECO:0000256" key="13">
    <source>
        <dbReference type="RuleBase" id="RU000461"/>
    </source>
</evidence>
<protein>
    <submittedName>
        <fullName evidence="14">Uncharacterized protein</fullName>
    </submittedName>
</protein>
<dbReference type="SUPFAM" id="SSF48264">
    <property type="entry name" value="Cytochrome P450"/>
    <property type="match status" value="1"/>
</dbReference>
<keyword evidence="7" id="KW-1133">Transmembrane helix</keyword>
<dbReference type="GO" id="GO:0016705">
    <property type="term" value="F:oxidoreductase activity, acting on paired donors, with incorporation or reduction of molecular oxygen"/>
    <property type="evidence" value="ECO:0007669"/>
    <property type="project" value="InterPro"/>
</dbReference>
<dbReference type="PRINTS" id="PR00385">
    <property type="entry name" value="P450"/>
</dbReference>
<evidence type="ECO:0000256" key="9">
    <source>
        <dbReference type="ARBA" id="ARBA00023004"/>
    </source>
</evidence>
<evidence type="ECO:0000256" key="7">
    <source>
        <dbReference type="ARBA" id="ARBA00022989"/>
    </source>
</evidence>
<evidence type="ECO:0000256" key="11">
    <source>
        <dbReference type="ARBA" id="ARBA00023136"/>
    </source>
</evidence>
<dbReference type="CDD" id="cd20654">
    <property type="entry name" value="CYP82"/>
    <property type="match status" value="1"/>
</dbReference>
<accession>A0A6A6M9K3</accession>
<evidence type="ECO:0000256" key="2">
    <source>
        <dbReference type="ARBA" id="ARBA00004370"/>
    </source>
</evidence>
<reference evidence="14 15" key="1">
    <citation type="journal article" date="2020" name="Mol. Plant">
        <title>The Chromosome-Based Rubber Tree Genome Provides New Insights into Spurge Genome Evolution and Rubber Biosynthesis.</title>
        <authorList>
            <person name="Liu J."/>
            <person name="Shi C."/>
            <person name="Shi C.C."/>
            <person name="Li W."/>
            <person name="Zhang Q.J."/>
            <person name="Zhang Y."/>
            <person name="Li K."/>
            <person name="Lu H.F."/>
            <person name="Shi C."/>
            <person name="Zhu S.T."/>
            <person name="Xiao Z.Y."/>
            <person name="Nan H."/>
            <person name="Yue Y."/>
            <person name="Zhu X.G."/>
            <person name="Wu Y."/>
            <person name="Hong X.N."/>
            <person name="Fan G.Y."/>
            <person name="Tong Y."/>
            <person name="Zhang D."/>
            <person name="Mao C.L."/>
            <person name="Liu Y.L."/>
            <person name="Hao S.J."/>
            <person name="Liu W.Q."/>
            <person name="Lv M.Q."/>
            <person name="Zhang H.B."/>
            <person name="Liu Y."/>
            <person name="Hu-Tang G.R."/>
            <person name="Wang J.P."/>
            <person name="Wang J.H."/>
            <person name="Sun Y.H."/>
            <person name="Ni S.B."/>
            <person name="Chen W.B."/>
            <person name="Zhang X.C."/>
            <person name="Jiao Y.N."/>
            <person name="Eichler E.E."/>
            <person name="Li G.H."/>
            <person name="Liu X."/>
            <person name="Gao L.Z."/>
        </authorList>
    </citation>
    <scope>NUCLEOTIDE SEQUENCE [LARGE SCALE GENOMIC DNA]</scope>
    <source>
        <strain evidence="15">cv. GT1</strain>
        <tissue evidence="14">Leaf</tissue>
    </source>
</reference>
<organism evidence="14 15">
    <name type="scientific">Hevea brasiliensis</name>
    <name type="common">Para rubber tree</name>
    <name type="synonym">Siphonia brasiliensis</name>
    <dbReference type="NCBI Taxonomy" id="3981"/>
    <lineage>
        <taxon>Eukaryota</taxon>
        <taxon>Viridiplantae</taxon>
        <taxon>Streptophyta</taxon>
        <taxon>Embryophyta</taxon>
        <taxon>Tracheophyta</taxon>
        <taxon>Spermatophyta</taxon>
        <taxon>Magnoliopsida</taxon>
        <taxon>eudicotyledons</taxon>
        <taxon>Gunneridae</taxon>
        <taxon>Pentapetalae</taxon>
        <taxon>rosids</taxon>
        <taxon>fabids</taxon>
        <taxon>Malpighiales</taxon>
        <taxon>Euphorbiaceae</taxon>
        <taxon>Crotonoideae</taxon>
        <taxon>Micrandreae</taxon>
        <taxon>Hevea</taxon>
    </lineage>
</organism>
<evidence type="ECO:0000313" key="14">
    <source>
        <dbReference type="EMBL" id="KAF2309934.1"/>
    </source>
</evidence>
<evidence type="ECO:0000256" key="10">
    <source>
        <dbReference type="ARBA" id="ARBA00023033"/>
    </source>
</evidence>
<keyword evidence="8 13" id="KW-0560">Oxidoreductase</keyword>
<dbReference type="EMBL" id="JAAGAX010000006">
    <property type="protein sequence ID" value="KAF2309934.1"/>
    <property type="molecule type" value="Genomic_DNA"/>
</dbReference>
<dbReference type="PROSITE" id="PS00086">
    <property type="entry name" value="CYTOCHROME_P450"/>
    <property type="match status" value="1"/>
</dbReference>
<dbReference type="AlphaFoldDB" id="A0A6A6M9K3"/>
<dbReference type="InterPro" id="IPR050651">
    <property type="entry name" value="Plant_Cytochrome_P450_Monoox"/>
</dbReference>
<dbReference type="InterPro" id="IPR017972">
    <property type="entry name" value="Cyt_P450_CS"/>
</dbReference>
<keyword evidence="5" id="KW-0812">Transmembrane</keyword>
<keyword evidence="9 12" id="KW-0408">Iron</keyword>
<comment type="similarity">
    <text evidence="3 13">Belongs to the cytochrome P450 family.</text>
</comment>
<dbReference type="Proteomes" id="UP000467840">
    <property type="component" value="Chromosome 14"/>
</dbReference>
<evidence type="ECO:0000313" key="15">
    <source>
        <dbReference type="Proteomes" id="UP000467840"/>
    </source>
</evidence>
<comment type="subcellular location">
    <subcellularLocation>
        <location evidence="2">Membrane</location>
    </subcellularLocation>
</comment>
<dbReference type="InterPro" id="IPR001128">
    <property type="entry name" value="Cyt_P450"/>
</dbReference>
<evidence type="ECO:0000256" key="5">
    <source>
        <dbReference type="ARBA" id="ARBA00022692"/>
    </source>
</evidence>
<dbReference type="GO" id="GO:0005506">
    <property type="term" value="F:iron ion binding"/>
    <property type="evidence" value="ECO:0007669"/>
    <property type="project" value="InterPro"/>
</dbReference>
<dbReference type="Pfam" id="PF00067">
    <property type="entry name" value="p450"/>
    <property type="match status" value="1"/>
</dbReference>
<feature type="binding site" description="axial binding residue" evidence="12">
    <location>
        <position position="464"/>
    </location>
    <ligand>
        <name>heme</name>
        <dbReference type="ChEBI" id="CHEBI:30413"/>
    </ligand>
    <ligandPart>
        <name>Fe</name>
        <dbReference type="ChEBI" id="CHEBI:18248"/>
    </ligandPart>
</feature>
<evidence type="ECO:0000256" key="12">
    <source>
        <dbReference type="PIRSR" id="PIRSR602401-1"/>
    </source>
</evidence>
<name>A0A6A6M9K3_HEVBR</name>
<dbReference type="PANTHER" id="PTHR47947:SF26">
    <property type="entry name" value="CYTOCHROME P450"/>
    <property type="match status" value="1"/>
</dbReference>
<keyword evidence="4 12" id="KW-0349">Heme</keyword>
<evidence type="ECO:0000256" key="4">
    <source>
        <dbReference type="ARBA" id="ARBA00022617"/>
    </source>
</evidence>
<dbReference type="FunFam" id="1.10.630.10:FF:000026">
    <property type="entry name" value="Cytochrome P450 82C4"/>
    <property type="match status" value="1"/>
</dbReference>
<keyword evidence="6 12" id="KW-0479">Metal-binding</keyword>
<evidence type="ECO:0000256" key="8">
    <source>
        <dbReference type="ARBA" id="ARBA00023002"/>
    </source>
</evidence>
<evidence type="ECO:0000256" key="3">
    <source>
        <dbReference type="ARBA" id="ARBA00010617"/>
    </source>
</evidence>
<keyword evidence="10 13" id="KW-0503">Monooxygenase</keyword>
<dbReference type="GO" id="GO:0020037">
    <property type="term" value="F:heme binding"/>
    <property type="evidence" value="ECO:0007669"/>
    <property type="project" value="InterPro"/>
</dbReference>
<dbReference type="InterPro" id="IPR036396">
    <property type="entry name" value="Cyt_P450_sf"/>
</dbReference>
<dbReference type="PANTHER" id="PTHR47947">
    <property type="entry name" value="CYTOCHROME P450 82C3-RELATED"/>
    <property type="match status" value="1"/>
</dbReference>
<dbReference type="PRINTS" id="PR00463">
    <property type="entry name" value="EP450I"/>
</dbReference>
<evidence type="ECO:0000256" key="1">
    <source>
        <dbReference type="ARBA" id="ARBA00001971"/>
    </source>
</evidence>
<dbReference type="GO" id="GO:0004497">
    <property type="term" value="F:monooxygenase activity"/>
    <property type="evidence" value="ECO:0007669"/>
    <property type="project" value="UniProtKB-KW"/>
</dbReference>
<sequence length="524" mass="59570">MEFVSPFSASVMLTILALVTWFIYSSFWTSTKACKKRVPPEPTGAWPVIGHLHLLAGPQPPHIILGKLADKYGPIFTIKIGVHRTVVISNWQIAKECFTTNDKALANRPKALAMEILGYDYSMLGFSPYGEYWRQIRKIVTLELLSNHRLEMLKHVREAEVKAAIKGLYQEWIKNKSNFDKLTVDMKRWFWDITLNVILKIIVGKRYVEYTNSSESQESDVWRDALREFMDLSGEFAVSDALPYLRWLDLGGVERKMKKTLKSLDHVVVQWLEERKQKKGTTIAKGEEDFMGALLSILNDAKELYRQDVDTINKATCLSLILAASDTTTITMTWALSLLLNNPDVLKRAQNELDVHVGRERQVKESDTQNLIYLQAIIKETFRLYPAAPLLVPHESMEECVVDGYHIPPETRVIVNASKIQKDPSVWLDPEKFQPERFLTTNKDVDFKGQNFELIPFGSGRRICPGISFALQILNLTLATLLHAFEIETSSDSPIDMSESAGLTNAKVTPVEVVLTPRLPANLY</sequence>
<dbReference type="InterPro" id="IPR002401">
    <property type="entry name" value="Cyt_P450_E_grp-I"/>
</dbReference>
<dbReference type="GO" id="GO:0016020">
    <property type="term" value="C:membrane"/>
    <property type="evidence" value="ECO:0007669"/>
    <property type="project" value="UniProtKB-SubCell"/>
</dbReference>
<dbReference type="OrthoDB" id="2789670at2759"/>
<proteinExistence type="inferred from homology"/>
<comment type="cofactor">
    <cofactor evidence="1 12">
        <name>heme</name>
        <dbReference type="ChEBI" id="CHEBI:30413"/>
    </cofactor>
</comment>
<keyword evidence="11" id="KW-0472">Membrane</keyword>